<proteinExistence type="inferred from homology"/>
<feature type="domain" description="CFEM" evidence="10">
    <location>
        <begin position="518"/>
        <end position="580"/>
    </location>
</feature>
<dbReference type="RefSeq" id="XP_024708538.1">
    <property type="nucleotide sequence ID" value="XM_024843675.1"/>
</dbReference>
<evidence type="ECO:0000256" key="2">
    <source>
        <dbReference type="ARBA" id="ARBA00004613"/>
    </source>
</evidence>
<dbReference type="EMBL" id="MSFO01000002">
    <property type="protein sequence ID" value="PLB53236.1"/>
    <property type="molecule type" value="Genomic_DNA"/>
</dbReference>
<sequence>WWGTDTCYPSPENSDNDCSEEQRTGFNWGGVGEGDFSNYGGFDFSGFSMKSKFSGAVSGGFGGKCIEGKVGKGSKSGLRFNSGSKAFSVGSFRLATSKKSDVHIVYGMPDGSSCKQVASCSPEGTDVRNEQCGGATSVHFQLPEDHEDDECDLGIHTIDFDCTPGTKNPSHSIELPSFTATPPSHETGVSGHSSSVPVIPGHSTSAGGAVTTPAPSTPVRMTTSTVYATSEITITSCAPTVTNCPADSTSVVTKTIPISTTVCPVTETGGENGGVPTPTGVSPGGSSPGPSGPAITSPAVTGPSPTGDEDITTTVITYETVTTCPVTTTATEGDKTTTSSTPVIPTDIAPITTPAAPAETTFTPAPSDYTTTVMTYETVTTCPVTKTATEGDKTTTSVYSTVSTATLTSTISYCPKCAESTPVIPTDVAPITTPAAPAETTIVTYETVTTCPVTETVTDGDKTSTSVYTTTSTSVYTTVSTLTTTSASVVVPTGVAPTGKPVTSSVPSTPEEPSTPCPNVVPKCINTWLTKMPKCGSNSEAGCFCPSAEFTDKVIGCVQAWGASDDEVQAALSYFTGICASYVPQNPGIVTAIPSTITLVPSAGVPSTTDVSPVTQAPKPTGGVTSPETTAPAPAPPVPVSATTITYSTYTVTVPQVAFSTATSGHQTTVGLIPGPAPTGVSPGGNGGNPGALTTIANPWASSTMVKTHAGSSTAAPTPSSTIPLSNDAPAKAVSFWWGVGIAAMMGIVY</sequence>
<dbReference type="VEuPathDB" id="FungiDB:P170DRAFT_348433"/>
<feature type="non-terminal residue" evidence="11">
    <location>
        <position position="1"/>
    </location>
</feature>
<evidence type="ECO:0000259" key="10">
    <source>
        <dbReference type="Pfam" id="PF05730"/>
    </source>
</evidence>
<feature type="region of interest" description="Disordered" evidence="9">
    <location>
        <begin position="329"/>
        <end position="349"/>
    </location>
</feature>
<feature type="region of interest" description="Disordered" evidence="9">
    <location>
        <begin position="1"/>
        <end position="21"/>
    </location>
</feature>
<evidence type="ECO:0000256" key="4">
    <source>
        <dbReference type="ARBA" id="ARBA00022525"/>
    </source>
</evidence>
<keyword evidence="7" id="KW-1015">Disulfide bond</keyword>
<feature type="region of interest" description="Disordered" evidence="9">
    <location>
        <begin position="171"/>
        <end position="196"/>
    </location>
</feature>
<accession>A0A2I2GK22</accession>
<dbReference type="GO" id="GO:0098552">
    <property type="term" value="C:side of membrane"/>
    <property type="evidence" value="ECO:0007669"/>
    <property type="project" value="UniProtKB-KW"/>
</dbReference>
<organism evidence="11 12">
    <name type="scientific">Aspergillus steynii IBT 23096</name>
    <dbReference type="NCBI Taxonomy" id="1392250"/>
    <lineage>
        <taxon>Eukaryota</taxon>
        <taxon>Fungi</taxon>
        <taxon>Dikarya</taxon>
        <taxon>Ascomycota</taxon>
        <taxon>Pezizomycotina</taxon>
        <taxon>Eurotiomycetes</taxon>
        <taxon>Eurotiomycetidae</taxon>
        <taxon>Eurotiales</taxon>
        <taxon>Aspergillaceae</taxon>
        <taxon>Aspergillus</taxon>
        <taxon>Aspergillus subgen. Circumdati</taxon>
    </lineage>
</organism>
<evidence type="ECO:0000256" key="1">
    <source>
        <dbReference type="ARBA" id="ARBA00004589"/>
    </source>
</evidence>
<dbReference type="InterPro" id="IPR008427">
    <property type="entry name" value="Extracellular_membr_CFEM_dom"/>
</dbReference>
<keyword evidence="5" id="KW-0336">GPI-anchor</keyword>
<evidence type="ECO:0000313" key="11">
    <source>
        <dbReference type="EMBL" id="PLB53236.1"/>
    </source>
</evidence>
<keyword evidence="5" id="KW-0472">Membrane</keyword>
<keyword evidence="4" id="KW-0964">Secreted</keyword>
<evidence type="ECO:0000256" key="3">
    <source>
        <dbReference type="ARBA" id="ARBA00010031"/>
    </source>
</evidence>
<dbReference type="GeneID" id="36551375"/>
<gene>
    <name evidence="11" type="ORF">P170DRAFT_348433</name>
</gene>
<dbReference type="AlphaFoldDB" id="A0A2I2GK22"/>
<comment type="caution">
    <text evidence="11">The sequence shown here is derived from an EMBL/GenBank/DDBJ whole genome shotgun (WGS) entry which is preliminary data.</text>
</comment>
<evidence type="ECO:0000256" key="6">
    <source>
        <dbReference type="ARBA" id="ARBA00022729"/>
    </source>
</evidence>
<dbReference type="STRING" id="1392250.A0A2I2GK22"/>
<evidence type="ECO:0000256" key="8">
    <source>
        <dbReference type="ARBA" id="ARBA00023288"/>
    </source>
</evidence>
<comment type="subcellular location">
    <subcellularLocation>
        <location evidence="1">Membrane</location>
        <topology evidence="1">Lipid-anchor</topology>
        <topology evidence="1">GPI-anchor</topology>
    </subcellularLocation>
    <subcellularLocation>
        <location evidence="2">Secreted</location>
    </subcellularLocation>
</comment>
<name>A0A2I2GK22_9EURO</name>
<keyword evidence="6" id="KW-0732">Signal</keyword>
<feature type="region of interest" description="Disordered" evidence="9">
    <location>
        <begin position="606"/>
        <end position="637"/>
    </location>
</feature>
<feature type="compositionally biased region" description="Polar residues" evidence="9">
    <location>
        <begin position="606"/>
        <end position="615"/>
    </location>
</feature>
<evidence type="ECO:0000256" key="5">
    <source>
        <dbReference type="ARBA" id="ARBA00022622"/>
    </source>
</evidence>
<evidence type="ECO:0000256" key="7">
    <source>
        <dbReference type="ARBA" id="ARBA00023157"/>
    </source>
</evidence>
<dbReference type="OrthoDB" id="5431405at2759"/>
<dbReference type="Proteomes" id="UP000234275">
    <property type="component" value="Unassembled WGS sequence"/>
</dbReference>
<dbReference type="GO" id="GO:0005576">
    <property type="term" value="C:extracellular region"/>
    <property type="evidence" value="ECO:0007669"/>
    <property type="project" value="UniProtKB-SubCell"/>
</dbReference>
<comment type="similarity">
    <text evidence="3">Belongs to the RBT5 family.</text>
</comment>
<evidence type="ECO:0000313" key="12">
    <source>
        <dbReference type="Proteomes" id="UP000234275"/>
    </source>
</evidence>
<keyword evidence="8" id="KW-0449">Lipoprotein</keyword>
<evidence type="ECO:0000256" key="9">
    <source>
        <dbReference type="SAM" id="MobiDB-lite"/>
    </source>
</evidence>
<keyword evidence="12" id="KW-1185">Reference proteome</keyword>
<protein>
    <recommendedName>
        <fullName evidence="10">CFEM domain-containing protein</fullName>
    </recommendedName>
</protein>
<dbReference type="Pfam" id="PF05730">
    <property type="entry name" value="CFEM"/>
    <property type="match status" value="1"/>
</dbReference>
<feature type="region of interest" description="Disordered" evidence="9">
    <location>
        <begin position="264"/>
        <end position="310"/>
    </location>
</feature>
<keyword evidence="5" id="KW-0325">Glycoprotein</keyword>
<reference evidence="11 12" key="1">
    <citation type="submission" date="2016-12" db="EMBL/GenBank/DDBJ databases">
        <title>The genomes of Aspergillus section Nigri reveals drivers in fungal speciation.</title>
        <authorList>
            <consortium name="DOE Joint Genome Institute"/>
            <person name="Vesth T.C."/>
            <person name="Nybo J."/>
            <person name="Theobald S."/>
            <person name="Brandl J."/>
            <person name="Frisvad J.C."/>
            <person name="Nielsen K.F."/>
            <person name="Lyhne E.K."/>
            <person name="Kogle M.E."/>
            <person name="Kuo A."/>
            <person name="Riley R."/>
            <person name="Clum A."/>
            <person name="Nolan M."/>
            <person name="Lipzen A."/>
            <person name="Salamov A."/>
            <person name="Henrissat B."/>
            <person name="Wiebenga A."/>
            <person name="De Vries R.P."/>
            <person name="Grigoriev I.V."/>
            <person name="Mortensen U.H."/>
            <person name="Andersen M.R."/>
            <person name="Baker S.E."/>
        </authorList>
    </citation>
    <scope>NUCLEOTIDE SEQUENCE [LARGE SCALE GENOMIC DNA]</scope>
    <source>
        <strain evidence="11 12">IBT 23096</strain>
    </source>
</reference>